<evidence type="ECO:0000313" key="6">
    <source>
        <dbReference type="EMBL" id="CAI2366102.1"/>
    </source>
</evidence>
<dbReference type="AlphaFoldDB" id="A0AAD1XCJ8"/>
<dbReference type="PRINTS" id="PR01161">
    <property type="entry name" value="TUBULIN"/>
</dbReference>
<dbReference type="EMBL" id="CAMPGE010007177">
    <property type="protein sequence ID" value="CAI2366102.1"/>
    <property type="molecule type" value="Genomic_DNA"/>
</dbReference>
<keyword evidence="2" id="KW-0493">Microtubule</keyword>
<accession>A0AAD1XCJ8</accession>
<protein>
    <recommendedName>
        <fullName evidence="5">Tubulin/FtsZ GTPase domain-containing protein</fullName>
    </recommendedName>
</protein>
<dbReference type="SUPFAM" id="SSF52490">
    <property type="entry name" value="Tubulin nucleotide-binding domain-like"/>
    <property type="match status" value="1"/>
</dbReference>
<dbReference type="GO" id="GO:0005525">
    <property type="term" value="F:GTP binding"/>
    <property type="evidence" value="ECO:0007669"/>
    <property type="project" value="UniProtKB-KW"/>
</dbReference>
<evidence type="ECO:0000256" key="4">
    <source>
        <dbReference type="ARBA" id="ARBA00023134"/>
    </source>
</evidence>
<evidence type="ECO:0000256" key="3">
    <source>
        <dbReference type="ARBA" id="ARBA00022741"/>
    </source>
</evidence>
<comment type="similarity">
    <text evidence="1">Belongs to the tubulin family.</text>
</comment>
<dbReference type="PANTHER" id="PTHR11588">
    <property type="entry name" value="TUBULIN"/>
    <property type="match status" value="1"/>
</dbReference>
<dbReference type="GO" id="GO:0007017">
    <property type="term" value="P:microtubule-based process"/>
    <property type="evidence" value="ECO:0007669"/>
    <property type="project" value="InterPro"/>
</dbReference>
<dbReference type="InterPro" id="IPR023123">
    <property type="entry name" value="Tubulin_C"/>
</dbReference>
<name>A0AAD1XCJ8_EUPCR</name>
<comment type="caution">
    <text evidence="6">The sequence shown here is derived from an EMBL/GenBank/DDBJ whole genome shotgun (WGS) entry which is preliminary data.</text>
</comment>
<sequence>MSEIVTVNIGSAGVNIAKDLWHQILSEHQASPSVVKEYKSQEGVLPATMFCEGESGEYQPRGVVVDHDPFPINRFLKSPVGRGFRGTNQVVSGLCDCNDKFGNGYGGSPESPQVFENTVDGIRHQLEKCDNPDSIVFIQSTVGGTGSGLSSKLLISEIDDDNKINNVCVSLLPSPNFSVNHIEHYNTCLWLHFYGNFANMGIMVDNQACFRYAKEFLGMKKCSYFDVNKIIAKLYSDLTCSFRFESNMKLSLSDFANELVPNKPLSSLYASIVPVNEHFSNMDPQFPPSANNISEKKKNLDFLNEIGSPKSEDFKEEFKDTSVFDSEYLDVKSAYNSRNQLLCIEPIEKYNIGSACILRGSSNDLESVNHSLKNLLLDPSGREEEHLNYLMEKLMKDAQKRKRRMKKDFHYDVNNSKEDIYKFKSSEIMSLQVKENYEPEDHLFTISNNGAISSVLSMVEFRFNKMFIRRQFVPNFTDSKISEMEMVEARETVEMMIEEYNKLTDLTSEIIE</sequence>
<dbReference type="Gene3D" id="1.10.287.600">
    <property type="entry name" value="Helix hairpin bin"/>
    <property type="match status" value="1"/>
</dbReference>
<gene>
    <name evidence="6" type="ORF">ECRASSUSDP1_LOCUS7373</name>
</gene>
<dbReference type="InterPro" id="IPR008280">
    <property type="entry name" value="Tub_FtsZ_C"/>
</dbReference>
<dbReference type="Pfam" id="PF00091">
    <property type="entry name" value="Tubulin"/>
    <property type="match status" value="1"/>
</dbReference>
<keyword evidence="3" id="KW-0547">Nucleotide-binding</keyword>
<dbReference type="InterPro" id="IPR036525">
    <property type="entry name" value="Tubulin/FtsZ_GTPase_sf"/>
</dbReference>
<dbReference type="GO" id="GO:0005874">
    <property type="term" value="C:microtubule"/>
    <property type="evidence" value="ECO:0007669"/>
    <property type="project" value="UniProtKB-KW"/>
</dbReference>
<dbReference type="InterPro" id="IPR003008">
    <property type="entry name" value="Tubulin_FtsZ_GTPase"/>
</dbReference>
<proteinExistence type="inferred from homology"/>
<feature type="domain" description="Tubulin/FtsZ GTPase" evidence="5">
    <location>
        <begin position="3"/>
        <end position="212"/>
    </location>
</feature>
<dbReference type="Proteomes" id="UP001295684">
    <property type="component" value="Unassembled WGS sequence"/>
</dbReference>
<dbReference type="InterPro" id="IPR000217">
    <property type="entry name" value="Tubulin"/>
</dbReference>
<evidence type="ECO:0000256" key="2">
    <source>
        <dbReference type="ARBA" id="ARBA00022701"/>
    </source>
</evidence>
<keyword evidence="4" id="KW-0342">GTP-binding</keyword>
<keyword evidence="7" id="KW-1185">Reference proteome</keyword>
<evidence type="ECO:0000313" key="7">
    <source>
        <dbReference type="Proteomes" id="UP001295684"/>
    </source>
</evidence>
<dbReference type="SUPFAM" id="SSF55307">
    <property type="entry name" value="Tubulin C-terminal domain-like"/>
    <property type="match status" value="1"/>
</dbReference>
<organism evidence="6 7">
    <name type="scientific">Euplotes crassus</name>
    <dbReference type="NCBI Taxonomy" id="5936"/>
    <lineage>
        <taxon>Eukaryota</taxon>
        <taxon>Sar</taxon>
        <taxon>Alveolata</taxon>
        <taxon>Ciliophora</taxon>
        <taxon>Intramacronucleata</taxon>
        <taxon>Spirotrichea</taxon>
        <taxon>Hypotrichia</taxon>
        <taxon>Euplotida</taxon>
        <taxon>Euplotidae</taxon>
        <taxon>Moneuplotes</taxon>
    </lineage>
</organism>
<dbReference type="Gene3D" id="3.40.50.1440">
    <property type="entry name" value="Tubulin/FtsZ, GTPase domain"/>
    <property type="match status" value="1"/>
</dbReference>
<evidence type="ECO:0000256" key="1">
    <source>
        <dbReference type="ARBA" id="ARBA00009636"/>
    </source>
</evidence>
<evidence type="ECO:0000259" key="5">
    <source>
        <dbReference type="Pfam" id="PF00091"/>
    </source>
</evidence>
<reference evidence="6" key="1">
    <citation type="submission" date="2023-07" db="EMBL/GenBank/DDBJ databases">
        <authorList>
            <consortium name="AG Swart"/>
            <person name="Singh M."/>
            <person name="Singh A."/>
            <person name="Seah K."/>
            <person name="Emmerich C."/>
        </authorList>
    </citation>
    <scope>NUCLEOTIDE SEQUENCE</scope>
    <source>
        <strain evidence="6">DP1</strain>
    </source>
</reference>